<protein>
    <submittedName>
        <fullName evidence="6">Sigma-70 family RNA polymerase sigma factor</fullName>
    </submittedName>
</protein>
<organism evidence="6">
    <name type="scientific">Singulisphaera sp. Ch08</name>
    <dbReference type="NCBI Taxonomy" id="3120278"/>
    <lineage>
        <taxon>Bacteria</taxon>
        <taxon>Pseudomonadati</taxon>
        <taxon>Planctomycetota</taxon>
        <taxon>Planctomycetia</taxon>
        <taxon>Isosphaerales</taxon>
        <taxon>Isosphaeraceae</taxon>
        <taxon>Singulisphaera</taxon>
    </lineage>
</organism>
<accession>A0AAU7CKE0</accession>
<comment type="similarity">
    <text evidence="1">Belongs to the sigma-70 factor family. ECF subfamily.</text>
</comment>
<name>A0AAU7CKE0_9BACT</name>
<dbReference type="SUPFAM" id="SSF88946">
    <property type="entry name" value="Sigma2 domain of RNA polymerase sigma factors"/>
    <property type="match status" value="1"/>
</dbReference>
<dbReference type="InterPro" id="IPR013325">
    <property type="entry name" value="RNA_pol_sigma_r2"/>
</dbReference>
<dbReference type="InterPro" id="IPR013324">
    <property type="entry name" value="RNA_pol_sigma_r3/r4-like"/>
</dbReference>
<gene>
    <name evidence="6" type="ORF">V5E97_05610</name>
</gene>
<evidence type="ECO:0000256" key="2">
    <source>
        <dbReference type="ARBA" id="ARBA00023015"/>
    </source>
</evidence>
<proteinExistence type="inferred from homology"/>
<keyword evidence="2" id="KW-0805">Transcription regulation</keyword>
<dbReference type="Pfam" id="PF07638">
    <property type="entry name" value="Sigma70_ECF"/>
    <property type="match status" value="1"/>
</dbReference>
<keyword evidence="3" id="KW-0731">Sigma factor</keyword>
<reference evidence="6" key="1">
    <citation type="submission" date="2024-05" db="EMBL/GenBank/DDBJ databases">
        <title>Planctomycetes of the genus Singulisphaera possess chitinolytic capabilities.</title>
        <authorList>
            <person name="Ivanova A."/>
        </authorList>
    </citation>
    <scope>NUCLEOTIDE SEQUENCE</scope>
    <source>
        <strain evidence="6">Ch08T</strain>
    </source>
</reference>
<feature type="domain" description="RNA polymerase sigma-70 ECF-like HTH" evidence="5">
    <location>
        <begin position="10"/>
        <end position="184"/>
    </location>
</feature>
<dbReference type="Gene3D" id="1.10.10.10">
    <property type="entry name" value="Winged helix-like DNA-binding domain superfamily/Winged helix DNA-binding domain"/>
    <property type="match status" value="1"/>
</dbReference>
<dbReference type="PANTHER" id="PTHR43133">
    <property type="entry name" value="RNA POLYMERASE ECF-TYPE SIGMA FACTO"/>
    <property type="match status" value="1"/>
</dbReference>
<dbReference type="InterPro" id="IPR036388">
    <property type="entry name" value="WH-like_DNA-bd_sf"/>
</dbReference>
<evidence type="ECO:0000256" key="4">
    <source>
        <dbReference type="ARBA" id="ARBA00023163"/>
    </source>
</evidence>
<evidence type="ECO:0000313" key="6">
    <source>
        <dbReference type="EMBL" id="XBH05495.1"/>
    </source>
</evidence>
<dbReference type="GO" id="GO:0016987">
    <property type="term" value="F:sigma factor activity"/>
    <property type="evidence" value="ECO:0007669"/>
    <property type="project" value="UniProtKB-KW"/>
</dbReference>
<evidence type="ECO:0000256" key="1">
    <source>
        <dbReference type="ARBA" id="ARBA00010641"/>
    </source>
</evidence>
<dbReference type="InterPro" id="IPR039425">
    <property type="entry name" value="RNA_pol_sigma-70-like"/>
</dbReference>
<dbReference type="GO" id="GO:0006352">
    <property type="term" value="P:DNA-templated transcription initiation"/>
    <property type="evidence" value="ECO:0007669"/>
    <property type="project" value="InterPro"/>
</dbReference>
<dbReference type="InterPro" id="IPR053812">
    <property type="entry name" value="HTH_Sigma70_ECF-like"/>
</dbReference>
<sequence>MTDLSEHRLERLIERLRRGEDQARHALLALVHERLRRLAGVRLHRDFPPLRDRHDADSVLHEAWPRLIKALKAAPPPTAADFFRLTAHKINQVLLDMLDRQQVRDRRERASGTVDTLATDISPLARSSEDPARQLALSEVHRFVDELPPEERAVFKMHYYQDLTQAEIAPLLGKTPRQVSYLWVAAAGRLAGRLGGTHSL</sequence>
<dbReference type="Gene3D" id="1.10.1740.10">
    <property type="match status" value="1"/>
</dbReference>
<dbReference type="InterPro" id="IPR014284">
    <property type="entry name" value="RNA_pol_sigma-70_dom"/>
</dbReference>
<dbReference type="PANTHER" id="PTHR43133:SF39">
    <property type="entry name" value="SIMILAR TO RNA POLYMERASE SIGMA-E FACTOR"/>
    <property type="match status" value="1"/>
</dbReference>
<dbReference type="SUPFAM" id="SSF88659">
    <property type="entry name" value="Sigma3 and sigma4 domains of RNA polymerase sigma factors"/>
    <property type="match status" value="1"/>
</dbReference>
<dbReference type="RefSeq" id="WP_406698317.1">
    <property type="nucleotide sequence ID" value="NZ_CP155447.1"/>
</dbReference>
<keyword evidence="4" id="KW-0804">Transcription</keyword>
<dbReference type="EMBL" id="CP155447">
    <property type="protein sequence ID" value="XBH05495.1"/>
    <property type="molecule type" value="Genomic_DNA"/>
</dbReference>
<dbReference type="NCBIfam" id="TIGR02937">
    <property type="entry name" value="sigma70-ECF"/>
    <property type="match status" value="1"/>
</dbReference>
<dbReference type="AlphaFoldDB" id="A0AAU7CKE0"/>
<evidence type="ECO:0000259" key="5">
    <source>
        <dbReference type="Pfam" id="PF07638"/>
    </source>
</evidence>
<evidence type="ECO:0000256" key="3">
    <source>
        <dbReference type="ARBA" id="ARBA00023082"/>
    </source>
</evidence>